<dbReference type="Pfam" id="PF03781">
    <property type="entry name" value="FGE-sulfatase"/>
    <property type="match status" value="2"/>
</dbReference>
<reference evidence="6 7" key="1">
    <citation type="journal article" date="2012" name="Science">
        <title>The Paleozoic origin of enzymatic lignin decomposition reconstructed from 31 fungal genomes.</title>
        <authorList>
            <person name="Floudas D."/>
            <person name="Binder M."/>
            <person name="Riley R."/>
            <person name="Barry K."/>
            <person name="Blanchette R.A."/>
            <person name="Henrissat B."/>
            <person name="Martinez A.T."/>
            <person name="Otillar R."/>
            <person name="Spatafora J.W."/>
            <person name="Yadav J.S."/>
            <person name="Aerts A."/>
            <person name="Benoit I."/>
            <person name="Boyd A."/>
            <person name="Carlson A."/>
            <person name="Copeland A."/>
            <person name="Coutinho P.M."/>
            <person name="de Vries R.P."/>
            <person name="Ferreira P."/>
            <person name="Findley K."/>
            <person name="Foster B."/>
            <person name="Gaskell J."/>
            <person name="Glotzer D."/>
            <person name="Gorecki P."/>
            <person name="Heitman J."/>
            <person name="Hesse C."/>
            <person name="Hori C."/>
            <person name="Igarashi K."/>
            <person name="Jurgens J.A."/>
            <person name="Kallen N."/>
            <person name="Kersten P."/>
            <person name="Kohler A."/>
            <person name="Kuees U."/>
            <person name="Kumar T.K.A."/>
            <person name="Kuo A."/>
            <person name="LaButti K."/>
            <person name="Larrondo L.F."/>
            <person name="Lindquist E."/>
            <person name="Ling A."/>
            <person name="Lombard V."/>
            <person name="Lucas S."/>
            <person name="Lundell T."/>
            <person name="Martin R."/>
            <person name="McLaughlin D.J."/>
            <person name="Morgenstern I."/>
            <person name="Morin E."/>
            <person name="Murat C."/>
            <person name="Nagy L.G."/>
            <person name="Nolan M."/>
            <person name="Ohm R.A."/>
            <person name="Patyshakuliyeva A."/>
            <person name="Rokas A."/>
            <person name="Ruiz-Duenas F.J."/>
            <person name="Sabat G."/>
            <person name="Salamov A."/>
            <person name="Samejima M."/>
            <person name="Schmutz J."/>
            <person name="Slot J.C."/>
            <person name="St John F."/>
            <person name="Stenlid J."/>
            <person name="Sun H."/>
            <person name="Sun S."/>
            <person name="Syed K."/>
            <person name="Tsang A."/>
            <person name="Wiebenga A."/>
            <person name="Young D."/>
            <person name="Pisabarro A."/>
            <person name="Eastwood D.C."/>
            <person name="Martin F."/>
            <person name="Cullen D."/>
            <person name="Grigoriev I.V."/>
            <person name="Hibbett D.S."/>
        </authorList>
    </citation>
    <scope>NUCLEOTIDE SEQUENCE [LARGE SCALE GENOMIC DNA]</scope>
    <source>
        <strain evidence="6 7">MD-104</strain>
    </source>
</reference>
<dbReference type="InterPro" id="IPR029063">
    <property type="entry name" value="SAM-dependent_MTases_sf"/>
</dbReference>
<dbReference type="PANTHER" id="PTHR43397">
    <property type="entry name" value="ERGOTHIONEINE BIOSYNTHESIS PROTEIN 1"/>
    <property type="match status" value="1"/>
</dbReference>
<dbReference type="Gene3D" id="3.40.50.150">
    <property type="entry name" value="Vaccinia Virus protein VP39"/>
    <property type="match status" value="1"/>
</dbReference>
<dbReference type="STRING" id="742152.A0A2H3JUD0"/>
<feature type="region of interest" description="Disordered" evidence="3">
    <location>
        <begin position="222"/>
        <end position="259"/>
    </location>
</feature>
<proteinExistence type="predicted"/>
<keyword evidence="7" id="KW-1185">Reference proteome</keyword>
<sequence>MLIAATPAILSCCVSRMTNPMAFATAPANIINVHRPSQPVSTCADIRDEIIAGLSQASGEKSLPTMLLYDERGLRLYDDITTKAPEYYLFPAEEEILKDNALNIARLMHAHNGGHVKAEEVVVELGAGALRKTSLALSALASIIPPTLQEPITYYALDLQQRELQRTLKELSESDVGAQLSGKISIRGLCGTYDDGLRFIQEGGLEGRVSIGRLSAKASTPYRIEQSNRDISPSSDSDLSEKSATKTVETPSSTPGVQPPLHIMFLGSSLGNFARGEDAAFLQSLPLRPGMGDTLLLGMDHDNDAKEIEVAYSDPQGITKEFIMNGLRAAGNALGNEALFNLAKWDYVGQYSKEERRHEAYYRSTCDQTIVDPKTNSSFNFSANELVRVEVSQKYSEHDAFTLFTEANLRPIHRWIDSHGRYSLWLLERPPFMFPLLRSPSLSRIESGTVVASEYTASPFGMPAIDEWRAMWAAWDFITQRMIPPSMLFQKPIDLRHICLFYIGHIPTFLSIHLSRMLKEPDTEPVEFKYIFERGIDPNVDDPTQCHSHSEVPTLEEDWPSLPSIMAYQYRVRERVSKLYRDIDAGAVILTRRVARMLFMTLEHEAFHAETLLYMLLQRAGTGTIPPAGFSPPQWPVLAKAWDNAAQPKVETVTLGPDTVTLGHDDNEADDDSLDVAAHDFGWDNEHPRRRVYVPQFKIAMRPVTNGQFYDFFAGEGKGVVKYPASWVEIDGQTHVRTFYGPVPLKIARDWPVVTSYDNLSTYASVKGGRIPTEPELRLFFDMFQCGYEGGANIGFRNWHPVPATMGGERGGGKGHNGGVWEWTSTVLEQHAGFSASKLYPGYSVDFFDGHHQVVIGGSYATTPRLAERRTLRNYYQHNYPYAWVGARIAYDL</sequence>
<dbReference type="InterPro" id="IPR005532">
    <property type="entry name" value="SUMF_dom"/>
</dbReference>
<feature type="domain" description="Sulfatase-modifying factor enzyme-like" evidence="4">
    <location>
        <begin position="680"/>
        <end position="777"/>
    </location>
</feature>
<feature type="compositionally biased region" description="Polar residues" evidence="3">
    <location>
        <begin position="245"/>
        <end position="256"/>
    </location>
</feature>
<dbReference type="EMBL" id="KB468053">
    <property type="protein sequence ID" value="PCH40324.1"/>
    <property type="molecule type" value="Genomic_DNA"/>
</dbReference>
<accession>A0A2H3JUD0</accession>
<evidence type="ECO:0000256" key="1">
    <source>
        <dbReference type="ARBA" id="ARBA00022603"/>
    </source>
</evidence>
<dbReference type="Pfam" id="PF10017">
    <property type="entry name" value="Methyltransf_33"/>
    <property type="match status" value="2"/>
</dbReference>
<gene>
    <name evidence="6" type="ORF">WOLCODRAFT_136776</name>
</gene>
<dbReference type="SUPFAM" id="SSF56436">
    <property type="entry name" value="C-type lectin-like"/>
    <property type="match status" value="1"/>
</dbReference>
<evidence type="ECO:0000313" key="6">
    <source>
        <dbReference type="EMBL" id="PCH40324.1"/>
    </source>
</evidence>
<dbReference type="InterPro" id="IPR042095">
    <property type="entry name" value="SUMF_sf"/>
</dbReference>
<dbReference type="OrthoDB" id="659at2759"/>
<protein>
    <submittedName>
        <fullName evidence="6">DUF323 domain-containing protein</fullName>
    </submittedName>
</protein>
<dbReference type="PANTHER" id="PTHR43397:SF1">
    <property type="entry name" value="ERGOTHIONEINE BIOSYNTHESIS PROTEIN 1"/>
    <property type="match status" value="1"/>
</dbReference>
<evidence type="ECO:0000313" key="7">
    <source>
        <dbReference type="Proteomes" id="UP000218811"/>
    </source>
</evidence>
<evidence type="ECO:0000256" key="2">
    <source>
        <dbReference type="ARBA" id="ARBA00022679"/>
    </source>
</evidence>
<organism evidence="6 7">
    <name type="scientific">Wolfiporia cocos (strain MD-104)</name>
    <name type="common">Brown rot fungus</name>
    <dbReference type="NCBI Taxonomy" id="742152"/>
    <lineage>
        <taxon>Eukaryota</taxon>
        <taxon>Fungi</taxon>
        <taxon>Dikarya</taxon>
        <taxon>Basidiomycota</taxon>
        <taxon>Agaricomycotina</taxon>
        <taxon>Agaricomycetes</taxon>
        <taxon>Polyporales</taxon>
        <taxon>Phaeolaceae</taxon>
        <taxon>Wolfiporia</taxon>
    </lineage>
</organism>
<dbReference type="InterPro" id="IPR016187">
    <property type="entry name" value="CTDL_fold"/>
</dbReference>
<evidence type="ECO:0000259" key="5">
    <source>
        <dbReference type="Pfam" id="PF10017"/>
    </source>
</evidence>
<dbReference type="GO" id="GO:0032259">
    <property type="term" value="P:methylation"/>
    <property type="evidence" value="ECO:0007669"/>
    <property type="project" value="UniProtKB-KW"/>
</dbReference>
<dbReference type="Proteomes" id="UP000218811">
    <property type="component" value="Unassembled WGS sequence"/>
</dbReference>
<dbReference type="InterPro" id="IPR051128">
    <property type="entry name" value="EgtD_Methyltrsf_superfamily"/>
</dbReference>
<dbReference type="OMA" id="FKHWHPT"/>
<evidence type="ECO:0000256" key="3">
    <source>
        <dbReference type="SAM" id="MobiDB-lite"/>
    </source>
</evidence>
<dbReference type="InterPro" id="IPR019257">
    <property type="entry name" value="MeTrfase_dom"/>
</dbReference>
<feature type="domain" description="Sulfatase-modifying factor enzyme-like" evidence="4">
    <location>
        <begin position="814"/>
        <end position="890"/>
    </location>
</feature>
<keyword evidence="1" id="KW-0489">Methyltransferase</keyword>
<dbReference type="Gene3D" id="3.90.1580.10">
    <property type="entry name" value="paralog of FGE (formylglycine-generating enzyme)"/>
    <property type="match status" value="1"/>
</dbReference>
<evidence type="ECO:0000259" key="4">
    <source>
        <dbReference type="Pfam" id="PF03781"/>
    </source>
</evidence>
<name>A0A2H3JUD0_WOLCO</name>
<feature type="domain" description="Histidine-specific methyltransferase SAM-dependent" evidence="5">
    <location>
        <begin position="47"/>
        <end position="201"/>
    </location>
</feature>
<keyword evidence="2" id="KW-0808">Transferase</keyword>
<dbReference type="AlphaFoldDB" id="A0A2H3JUD0"/>
<feature type="domain" description="Histidine-specific methyltransferase SAM-dependent" evidence="5">
    <location>
        <begin position="257"/>
        <end position="428"/>
    </location>
</feature>
<dbReference type="GO" id="GO:0008168">
    <property type="term" value="F:methyltransferase activity"/>
    <property type="evidence" value="ECO:0007669"/>
    <property type="project" value="UniProtKB-KW"/>
</dbReference>